<dbReference type="SUPFAM" id="SSF141371">
    <property type="entry name" value="PilZ domain-like"/>
    <property type="match status" value="1"/>
</dbReference>
<dbReference type="Gene3D" id="2.40.10.220">
    <property type="entry name" value="predicted glycosyltransferase like domains"/>
    <property type="match status" value="1"/>
</dbReference>
<evidence type="ECO:0000259" key="1">
    <source>
        <dbReference type="SMART" id="SM00471"/>
    </source>
</evidence>
<feature type="domain" description="HD/PDEase" evidence="1">
    <location>
        <begin position="334"/>
        <end position="469"/>
    </location>
</feature>
<evidence type="ECO:0000313" key="2">
    <source>
        <dbReference type="EMBL" id="MES1929994.1"/>
    </source>
</evidence>
<dbReference type="Pfam" id="PF07238">
    <property type="entry name" value="PilZ"/>
    <property type="match status" value="1"/>
</dbReference>
<keyword evidence="3" id="KW-1185">Reference proteome</keyword>
<dbReference type="EMBL" id="APND01000003">
    <property type="protein sequence ID" value="MES1929994.1"/>
    <property type="molecule type" value="Genomic_DNA"/>
</dbReference>
<name>A0ABV2B3I9_9GAMM</name>
<protein>
    <submittedName>
        <fullName evidence="2">Metal dependent phosphohydrolase</fullName>
    </submittedName>
</protein>
<accession>A0ABV2B3I9</accession>
<dbReference type="Proteomes" id="UP001460888">
    <property type="component" value="Unassembled WGS sequence"/>
</dbReference>
<comment type="caution">
    <text evidence="2">The sequence shown here is derived from an EMBL/GenBank/DDBJ whole genome shotgun (WGS) entry which is preliminary data.</text>
</comment>
<dbReference type="RefSeq" id="WP_353111755.1">
    <property type="nucleotide sequence ID" value="NZ_APND01000003.1"/>
</dbReference>
<organism evidence="2 3">
    <name type="scientific">Salinisphaera dokdonensis CL-ES53</name>
    <dbReference type="NCBI Taxonomy" id="1304272"/>
    <lineage>
        <taxon>Bacteria</taxon>
        <taxon>Pseudomonadati</taxon>
        <taxon>Pseudomonadota</taxon>
        <taxon>Gammaproteobacteria</taxon>
        <taxon>Salinisphaerales</taxon>
        <taxon>Salinisphaeraceae</taxon>
        <taxon>Salinisphaera</taxon>
    </lineage>
</organism>
<proteinExistence type="predicted"/>
<dbReference type="SMART" id="SM00471">
    <property type="entry name" value="HDc"/>
    <property type="match status" value="1"/>
</dbReference>
<gene>
    <name evidence="2" type="ORF">SADO_12089</name>
</gene>
<sequence length="570" mass="62826">MNVTQQPRIEIDDEDRVAAALASLQQARHSDLRLECVATGERFDIEHFAIAGNGERITLDLTAEGLPRERFDAGVRLHASLGVEALLFSGISVHAFLIENEPAELVIAKPERVHVSNKRESTRIRLARGMRALVQLQAYEDRNPVDARLMDLSLGGCGIEIELQAGMLLSAGQDVFALFIEFPNGTRASLPATVRHVQLAERNGHAYVGFAFARRSDVSRNGVVQWLREMEREIAFRAGQGNTHLMQPSQLFLGGPESRVSIRLNRQEHQPPTNSTPMVASLRRVAHVLGDTAIALRQERTPPIERLYESADTLCRLLAENRSEFLYALCCLPEQPPLIQHCIAVAGRLADLVQAEDILARNQRDITVAALVHDLGNVLAAGAHTASSDPLITDPSSPAASHVDLLTALGPAASWAAGGARRAIVERLNTPADQLPEAPASVAVDLLARAAYIADMVDVMSRGIGDREPKAPLQIFRELYHACNEDDRRWLERYMKRHGMYPIGSLVHYSSGFLAWVLRLGEDGYPSRIRVVRDVGGQRRLNQILDRADFGQVGTIERAGLPQRFGVTPY</sequence>
<reference evidence="2 3" key="1">
    <citation type="submission" date="2013-03" db="EMBL/GenBank/DDBJ databases">
        <title>Salinisphaera dokdonensis CL-ES53 Genome Sequencing.</title>
        <authorList>
            <person name="Li C."/>
            <person name="Lai Q."/>
            <person name="Shao Z."/>
        </authorList>
    </citation>
    <scope>NUCLEOTIDE SEQUENCE [LARGE SCALE GENOMIC DNA]</scope>
    <source>
        <strain evidence="2 3">CL-ES53</strain>
    </source>
</reference>
<dbReference type="InterPro" id="IPR003607">
    <property type="entry name" value="HD/PDEase_dom"/>
</dbReference>
<dbReference type="InterPro" id="IPR009875">
    <property type="entry name" value="PilZ_domain"/>
</dbReference>
<evidence type="ECO:0000313" key="3">
    <source>
        <dbReference type="Proteomes" id="UP001460888"/>
    </source>
</evidence>